<proteinExistence type="inferred from homology"/>
<feature type="modified residue" description="4-aspartylphosphate" evidence="5 7">
    <location>
        <position position="59"/>
    </location>
</feature>
<reference evidence="10 11" key="1">
    <citation type="submission" date="2016-05" db="EMBL/GenBank/DDBJ databases">
        <title>Paenibacillus oryzae. sp. nov., isolated from the rice root.</title>
        <authorList>
            <person name="Zhang J."/>
            <person name="Zhang X."/>
        </authorList>
    </citation>
    <scope>NUCLEOTIDE SEQUENCE [LARGE SCALE GENOMIC DNA]</scope>
    <source>
        <strain evidence="10 11">1DrF-4</strain>
    </source>
</reference>
<dbReference type="EC" id="3.1.1.61" evidence="5"/>
<dbReference type="CDD" id="cd16432">
    <property type="entry name" value="CheB_Rec"/>
    <property type="match status" value="1"/>
</dbReference>
<dbReference type="STRING" id="1844972.A7K91_05635"/>
<keyword evidence="5 7" id="KW-0597">Phosphoprotein</keyword>
<feature type="domain" description="CheB-type methylesterase" evidence="9">
    <location>
        <begin position="156"/>
        <end position="345"/>
    </location>
</feature>
<keyword evidence="11" id="KW-1185">Reference proteome</keyword>
<evidence type="ECO:0000259" key="9">
    <source>
        <dbReference type="PROSITE" id="PS50122"/>
    </source>
</evidence>
<dbReference type="Proteomes" id="UP000092024">
    <property type="component" value="Unassembled WGS sequence"/>
</dbReference>
<dbReference type="InterPro" id="IPR035909">
    <property type="entry name" value="CheB_C"/>
</dbReference>
<accession>A0A1A5YHL9</accession>
<dbReference type="InterPro" id="IPR011006">
    <property type="entry name" value="CheY-like_superfamily"/>
</dbReference>
<dbReference type="GO" id="GO:0005737">
    <property type="term" value="C:cytoplasm"/>
    <property type="evidence" value="ECO:0007669"/>
    <property type="project" value="UniProtKB-SubCell"/>
</dbReference>
<comment type="subcellular location">
    <subcellularLocation>
        <location evidence="5">Cytoplasm</location>
    </subcellularLocation>
</comment>
<dbReference type="InterPro" id="IPR008248">
    <property type="entry name" value="CheB-like"/>
</dbReference>
<dbReference type="SMART" id="SM00448">
    <property type="entry name" value="REC"/>
    <property type="match status" value="1"/>
</dbReference>
<comment type="PTM">
    <text evidence="5">Phosphorylated by CheA. Phosphorylation of the N-terminal regulatory domain activates the methylesterase activity.</text>
</comment>
<dbReference type="PROSITE" id="PS50122">
    <property type="entry name" value="CHEB"/>
    <property type="match status" value="1"/>
</dbReference>
<name>A0A1A5YHL9_9BACL</name>
<evidence type="ECO:0000256" key="3">
    <source>
        <dbReference type="ARBA" id="ARBA00022801"/>
    </source>
</evidence>
<dbReference type="InterPro" id="IPR001789">
    <property type="entry name" value="Sig_transdc_resp-reg_receiver"/>
</dbReference>
<dbReference type="PROSITE" id="PS50110">
    <property type="entry name" value="RESPONSE_REGULATORY"/>
    <property type="match status" value="1"/>
</dbReference>
<dbReference type="EMBL" id="LYPA01000064">
    <property type="protein sequence ID" value="OBR65043.1"/>
    <property type="molecule type" value="Genomic_DNA"/>
</dbReference>
<evidence type="ECO:0000256" key="2">
    <source>
        <dbReference type="ARBA" id="ARBA00022500"/>
    </source>
</evidence>
<sequence length="345" mass="37053">MTTKRPIKVLIVDDSLLFREVIDRGISTDPYITTVPSAKDPFDARDKLLQYHPDVMVCDVEMPRMNGIDFIRRLLPQYPLPIIVVSGANQAVLDAMSAGAVEFVPKPDMKSTQDVGRFIQELIAKIKIAAGSTVSRSRLASAPAASSRQHAAVDKSLGKDPLIAIGASTGGIEAIDVLLRSLPSTMPGIVIVQHIPPQFSRMFAERLNASLPFTVQEAKDGDLVKPGHVYIAPGDFHMDVVKAGSTFKIRCYSGSKVNGHCPSIDILFQSVAKEAGNAAIGIILTGMGYDGARGLLAMRRRGARTLAQDEASSVVYGMPKAAFELGAAEKQVPLSKMSQTLLSLI</sequence>
<evidence type="ECO:0000313" key="11">
    <source>
        <dbReference type="Proteomes" id="UP000092024"/>
    </source>
</evidence>
<dbReference type="Gene3D" id="3.40.50.2300">
    <property type="match status" value="1"/>
</dbReference>
<evidence type="ECO:0000313" key="10">
    <source>
        <dbReference type="EMBL" id="OBR65043.1"/>
    </source>
</evidence>
<evidence type="ECO:0000259" key="8">
    <source>
        <dbReference type="PROSITE" id="PS50110"/>
    </source>
</evidence>
<dbReference type="GO" id="GO:0000156">
    <property type="term" value="F:phosphorelay response regulator activity"/>
    <property type="evidence" value="ECO:0007669"/>
    <property type="project" value="InterPro"/>
</dbReference>
<comment type="catalytic activity">
    <reaction evidence="4 5">
        <text>[protein]-L-glutamate 5-O-methyl ester + H2O = L-glutamyl-[protein] + methanol + H(+)</text>
        <dbReference type="Rhea" id="RHEA:23236"/>
        <dbReference type="Rhea" id="RHEA-COMP:10208"/>
        <dbReference type="Rhea" id="RHEA-COMP:10311"/>
        <dbReference type="ChEBI" id="CHEBI:15377"/>
        <dbReference type="ChEBI" id="CHEBI:15378"/>
        <dbReference type="ChEBI" id="CHEBI:17790"/>
        <dbReference type="ChEBI" id="CHEBI:29973"/>
        <dbReference type="ChEBI" id="CHEBI:82795"/>
        <dbReference type="EC" id="3.1.1.61"/>
    </reaction>
</comment>
<evidence type="ECO:0000256" key="5">
    <source>
        <dbReference type="HAMAP-Rule" id="MF_00099"/>
    </source>
</evidence>
<dbReference type="Pfam" id="PF00072">
    <property type="entry name" value="Response_reg"/>
    <property type="match status" value="1"/>
</dbReference>
<evidence type="ECO:0000256" key="7">
    <source>
        <dbReference type="PROSITE-ProRule" id="PRU00169"/>
    </source>
</evidence>
<dbReference type="CDD" id="cd17541">
    <property type="entry name" value="REC_CheB-like"/>
    <property type="match status" value="1"/>
</dbReference>
<dbReference type="HAMAP" id="MF_00099">
    <property type="entry name" value="CheB_chemtxs"/>
    <property type="match status" value="1"/>
</dbReference>
<dbReference type="PANTHER" id="PTHR42872">
    <property type="entry name" value="PROTEIN-GLUTAMATE METHYLESTERASE/PROTEIN-GLUTAMINE GLUTAMINASE"/>
    <property type="match status" value="1"/>
</dbReference>
<comment type="catalytic activity">
    <reaction evidence="5">
        <text>L-glutaminyl-[protein] + H2O = L-glutamyl-[protein] + NH4(+)</text>
        <dbReference type="Rhea" id="RHEA:16441"/>
        <dbReference type="Rhea" id="RHEA-COMP:10207"/>
        <dbReference type="Rhea" id="RHEA-COMP:10208"/>
        <dbReference type="ChEBI" id="CHEBI:15377"/>
        <dbReference type="ChEBI" id="CHEBI:28938"/>
        <dbReference type="ChEBI" id="CHEBI:29973"/>
        <dbReference type="ChEBI" id="CHEBI:30011"/>
        <dbReference type="EC" id="3.5.1.44"/>
    </reaction>
</comment>
<organism evidence="10 11">
    <name type="scientific">Paenibacillus oryzae</name>
    <dbReference type="NCBI Taxonomy" id="1844972"/>
    <lineage>
        <taxon>Bacteria</taxon>
        <taxon>Bacillati</taxon>
        <taxon>Bacillota</taxon>
        <taxon>Bacilli</taxon>
        <taxon>Bacillales</taxon>
        <taxon>Paenibacillaceae</taxon>
        <taxon>Paenibacillus</taxon>
    </lineage>
</organism>
<keyword evidence="2 5" id="KW-0145">Chemotaxis</keyword>
<feature type="active site" evidence="5 6">
    <location>
        <position position="290"/>
    </location>
</feature>
<comment type="function">
    <text evidence="5">Involved in chemotaxis. Part of a chemotaxis signal transduction system that modulates chemotaxis in response to various stimuli. Catalyzes the demethylation of specific methylglutamate residues introduced into the chemoreceptors (methyl-accepting chemotaxis proteins or MCP) by CheR. Also mediates the irreversible deamidation of specific glutamine residues to glutamic acid.</text>
</comment>
<dbReference type="Gene3D" id="3.40.50.180">
    <property type="entry name" value="Methylesterase CheB, C-terminal domain"/>
    <property type="match status" value="1"/>
</dbReference>
<dbReference type="SUPFAM" id="SSF52172">
    <property type="entry name" value="CheY-like"/>
    <property type="match status" value="1"/>
</dbReference>
<comment type="caution">
    <text evidence="10">The sequence shown here is derived from an EMBL/GenBank/DDBJ whole genome shotgun (WGS) entry which is preliminary data.</text>
</comment>
<dbReference type="NCBIfam" id="NF001965">
    <property type="entry name" value="PRK00742.1"/>
    <property type="match status" value="1"/>
</dbReference>
<comment type="similarity">
    <text evidence="5">Belongs to the CheB family.</text>
</comment>
<dbReference type="PIRSF" id="PIRSF000876">
    <property type="entry name" value="RR_chemtxs_CheB"/>
    <property type="match status" value="1"/>
</dbReference>
<dbReference type="GO" id="GO:0050568">
    <property type="term" value="F:protein-glutamine glutaminase activity"/>
    <property type="evidence" value="ECO:0007669"/>
    <property type="project" value="UniProtKB-UniRule"/>
</dbReference>
<gene>
    <name evidence="5" type="primary">cheB</name>
    <name evidence="10" type="ORF">A7K91_05635</name>
</gene>
<keyword evidence="3 5" id="KW-0378">Hydrolase</keyword>
<dbReference type="AlphaFoldDB" id="A0A1A5YHL9"/>
<keyword evidence="1 5" id="KW-0963">Cytoplasm</keyword>
<dbReference type="EC" id="3.5.1.44" evidence="5"/>
<evidence type="ECO:0000256" key="1">
    <source>
        <dbReference type="ARBA" id="ARBA00022490"/>
    </source>
</evidence>
<dbReference type="PANTHER" id="PTHR42872:SF6">
    <property type="entry name" value="PROTEIN-GLUTAMATE METHYLESTERASE_PROTEIN-GLUTAMINE GLUTAMINASE"/>
    <property type="match status" value="1"/>
</dbReference>
<dbReference type="GO" id="GO:0008984">
    <property type="term" value="F:protein-glutamate methylesterase activity"/>
    <property type="evidence" value="ECO:0007669"/>
    <property type="project" value="UniProtKB-UniRule"/>
</dbReference>
<protein>
    <recommendedName>
        <fullName evidence="5">Protein-glutamate methylesterase/protein-glutamine glutaminase</fullName>
        <ecNumber evidence="5">3.1.1.61</ecNumber>
        <ecNumber evidence="5">3.5.1.44</ecNumber>
    </recommendedName>
</protein>
<feature type="active site" evidence="5 6">
    <location>
        <position position="194"/>
    </location>
</feature>
<evidence type="ECO:0000256" key="4">
    <source>
        <dbReference type="ARBA" id="ARBA00048267"/>
    </source>
</evidence>
<evidence type="ECO:0000256" key="6">
    <source>
        <dbReference type="PROSITE-ProRule" id="PRU00050"/>
    </source>
</evidence>
<dbReference type="NCBIfam" id="NF009206">
    <property type="entry name" value="PRK12555.1"/>
    <property type="match status" value="1"/>
</dbReference>
<dbReference type="Pfam" id="PF01339">
    <property type="entry name" value="CheB_methylest"/>
    <property type="match status" value="1"/>
</dbReference>
<dbReference type="SUPFAM" id="SSF52738">
    <property type="entry name" value="Methylesterase CheB, C-terminal domain"/>
    <property type="match status" value="1"/>
</dbReference>
<dbReference type="InterPro" id="IPR000673">
    <property type="entry name" value="Sig_transdc_resp-reg_Me-estase"/>
</dbReference>
<dbReference type="OrthoDB" id="9793421at2"/>
<feature type="active site" evidence="5 6">
    <location>
        <position position="168"/>
    </location>
</feature>
<comment type="domain">
    <text evidence="5">Contains a C-terminal catalytic domain, and an N-terminal region which modulates catalytic activity.</text>
</comment>
<dbReference type="GO" id="GO:0006935">
    <property type="term" value="P:chemotaxis"/>
    <property type="evidence" value="ECO:0007669"/>
    <property type="project" value="UniProtKB-UniRule"/>
</dbReference>
<dbReference type="RefSeq" id="WP_068684333.1">
    <property type="nucleotide sequence ID" value="NZ_LYPA01000064.1"/>
</dbReference>
<feature type="domain" description="Response regulatory" evidence="8">
    <location>
        <begin position="8"/>
        <end position="121"/>
    </location>
</feature>